<dbReference type="RefSeq" id="WP_058713141.1">
    <property type="nucleotide sequence ID" value="NZ_FMYN01000001.1"/>
</dbReference>
<dbReference type="SUPFAM" id="SSF48295">
    <property type="entry name" value="TrpR-like"/>
    <property type="match status" value="1"/>
</dbReference>
<evidence type="ECO:0000313" key="4">
    <source>
        <dbReference type="Proteomes" id="UP000072605"/>
    </source>
</evidence>
<organism evidence="3 4">
    <name type="scientific">Exiguobacterium indicum</name>
    <dbReference type="NCBI Taxonomy" id="296995"/>
    <lineage>
        <taxon>Bacteria</taxon>
        <taxon>Bacillati</taxon>
        <taxon>Bacillota</taxon>
        <taxon>Bacilli</taxon>
        <taxon>Bacillales</taxon>
        <taxon>Bacillales Family XII. Incertae Sedis</taxon>
        <taxon>Exiguobacterium</taxon>
    </lineage>
</organism>
<dbReference type="EMBL" id="LDQV01000012">
    <property type="protein sequence ID" value="KTR27832.1"/>
    <property type="molecule type" value="Genomic_DNA"/>
</dbReference>
<evidence type="ECO:0000256" key="1">
    <source>
        <dbReference type="SAM" id="MobiDB-lite"/>
    </source>
</evidence>
<feature type="domain" description="Insertion element IS150 protein InsJ-like helix-turn-helix" evidence="2">
    <location>
        <begin position="9"/>
        <end position="59"/>
    </location>
</feature>
<proteinExistence type="predicted"/>
<name>A0AAW3MEC2_9BACL</name>
<dbReference type="InterPro" id="IPR036388">
    <property type="entry name" value="WH-like_DNA-bd_sf"/>
</dbReference>
<dbReference type="Proteomes" id="UP000072605">
    <property type="component" value="Unassembled WGS sequence"/>
</dbReference>
<dbReference type="InterPro" id="IPR055247">
    <property type="entry name" value="InsJ-like_HTH"/>
</dbReference>
<evidence type="ECO:0000313" key="3">
    <source>
        <dbReference type="EMBL" id="KTR27832.1"/>
    </source>
</evidence>
<evidence type="ECO:0000259" key="2">
    <source>
        <dbReference type="Pfam" id="PF13518"/>
    </source>
</evidence>
<dbReference type="Gene3D" id="1.10.10.10">
    <property type="entry name" value="Winged helix-like DNA-binding domain superfamily/Winged helix DNA-binding domain"/>
    <property type="match status" value="1"/>
</dbReference>
<dbReference type="InterPro" id="IPR010921">
    <property type="entry name" value="Trp_repressor/repl_initiator"/>
</dbReference>
<dbReference type="GO" id="GO:0043565">
    <property type="term" value="F:sequence-specific DNA binding"/>
    <property type="evidence" value="ECO:0007669"/>
    <property type="project" value="InterPro"/>
</dbReference>
<feature type="region of interest" description="Disordered" evidence="1">
    <location>
        <begin position="51"/>
        <end position="72"/>
    </location>
</feature>
<gene>
    <name evidence="3" type="ORF">RSA11_03970</name>
</gene>
<dbReference type="AlphaFoldDB" id="A0AAW3MEC2"/>
<comment type="caution">
    <text evidence="3">The sequence shown here is derived from an EMBL/GenBank/DDBJ whole genome shotgun (WGS) entry which is preliminary data.</text>
</comment>
<sequence>MSTNTLEQRMNAVLDCLAAAKDYQRIAGRHDVSYQQLYNWVRRYESGGIPALTDRRGRKLRSERLTSTQHTP</sequence>
<dbReference type="Pfam" id="PF13518">
    <property type="entry name" value="HTH_28"/>
    <property type="match status" value="1"/>
</dbReference>
<protein>
    <recommendedName>
        <fullName evidence="2">Insertion element IS150 protein InsJ-like helix-turn-helix domain-containing protein</fullName>
    </recommendedName>
</protein>
<accession>A0AAW3MEC2</accession>
<dbReference type="GeneID" id="88811816"/>
<reference evidence="3 4" key="1">
    <citation type="journal article" date="2016" name="Front. Microbiol.">
        <title>Genomic Resource of Rice Seed Associated Bacteria.</title>
        <authorList>
            <person name="Midha S."/>
            <person name="Bansal K."/>
            <person name="Sharma S."/>
            <person name="Kumar N."/>
            <person name="Patil P.P."/>
            <person name="Chaudhry V."/>
            <person name="Patil P.B."/>
        </authorList>
    </citation>
    <scope>NUCLEOTIDE SEQUENCE [LARGE SCALE GENOMIC DNA]</scope>
    <source>
        <strain evidence="3 4">RSA11</strain>
    </source>
</reference>